<dbReference type="Pfam" id="PF05181">
    <property type="entry name" value="XPA_C"/>
    <property type="match status" value="1"/>
</dbReference>
<feature type="transmembrane region" description="Helical" evidence="5">
    <location>
        <begin position="378"/>
        <end position="400"/>
    </location>
</feature>
<evidence type="ECO:0000259" key="6">
    <source>
        <dbReference type="Pfam" id="PF05181"/>
    </source>
</evidence>
<gene>
    <name evidence="7" type="primary">PARPA_00148.1 scaffold 368</name>
</gene>
<dbReference type="PANTHER" id="PTHR10142">
    <property type="entry name" value="DNA REPAIR PROTEIN COMPLEMENTING XP-A CELLS"/>
    <property type="match status" value="1"/>
</dbReference>
<keyword evidence="5" id="KW-1133">Transmembrane helix</keyword>
<feature type="transmembrane region" description="Helical" evidence="5">
    <location>
        <begin position="315"/>
        <end position="333"/>
    </location>
</feature>
<dbReference type="SUPFAM" id="SSF46955">
    <property type="entry name" value="Putative DNA-binding domain"/>
    <property type="match status" value="1"/>
</dbReference>
<protein>
    <recommendedName>
        <fullName evidence="6">XPA C-terminal domain-containing protein</fullName>
    </recommendedName>
</protein>
<keyword evidence="5" id="KW-0472">Membrane</keyword>
<dbReference type="GO" id="GO:0000110">
    <property type="term" value="C:nucleotide-excision repair factor 1 complex"/>
    <property type="evidence" value="ECO:0007669"/>
    <property type="project" value="TreeGrafter"/>
</dbReference>
<dbReference type="AlphaFoldDB" id="A0A0B7MUX0"/>
<dbReference type="NCBIfam" id="TIGR00598">
    <property type="entry name" value="rad14"/>
    <property type="match status" value="1"/>
</dbReference>
<evidence type="ECO:0000256" key="1">
    <source>
        <dbReference type="ARBA" id="ARBA00004123"/>
    </source>
</evidence>
<evidence type="ECO:0000256" key="4">
    <source>
        <dbReference type="SAM" id="MobiDB-lite"/>
    </source>
</evidence>
<dbReference type="GO" id="GO:0070914">
    <property type="term" value="P:UV-damage excision repair"/>
    <property type="evidence" value="ECO:0007669"/>
    <property type="project" value="TreeGrafter"/>
</dbReference>
<feature type="region of interest" description="Disordered" evidence="4">
    <location>
        <begin position="556"/>
        <end position="591"/>
    </location>
</feature>
<dbReference type="EMBL" id="LN718810">
    <property type="protein sequence ID" value="CEP06893.1"/>
    <property type="molecule type" value="Genomic_DNA"/>
</dbReference>
<dbReference type="Gene3D" id="3.90.530.10">
    <property type="entry name" value="XPA C-terminal domain"/>
    <property type="match status" value="1"/>
</dbReference>
<proteinExistence type="predicted"/>
<dbReference type="STRING" id="35722.A0A0B7MUX0"/>
<sequence>MPDSAADTPRQLTQEQIDRIAANKAKALEIQAAKRRAKEQAQPTEAPKKAKWIKTFYEYDLSTMIDSKGGFIVDETNDEKKFDKSKSDKCYAIEPYFPPSLEASDNPKCKECSSVDLDPVFFNVFHIYLCPTCKEKFPDKYSLITKTEAKEDYLLTDPELKDPELLPHWSKPNPHKSTWNDMMLYVREMVEEYAFKKWNGPEGLDAEYERREAQKKDKKDKKFKEKLADLRRRTMTSTWERKRQEGPHKHEFDESVQKEDGNTIQTCISDWLAAGHWQYMTWYISLTLSLAGSFAVCLSAFYLKKPTKYSLDKGIGSLVILPILASIITDTLFESIEPWTDGHVKVERSGLLNSCYLLDSTRDKFYPMLYQRCMLSDTTWICAIFLCINWAALIGFVMFISKKSISSKVAVAKYAIRPGKAEEPKWGRYIPDPPSSIYSATTLGNRSGLLTPSSTLTKEKHNEFYNNCAYNRDSIPSLPSSSPYKEYSSDYLLKGGNYLSSKSCDYNGSSKSSSTYYYGGRSPSSSYYYKSGNERYNSNSGKRGEYDDDYEEENLEKHDRYNSQKLLRVDTTYEAPSSPLDKEPDSANTLTTPLYSKFSRKSPTLNFTSDKKYNTYY</sequence>
<evidence type="ECO:0000256" key="3">
    <source>
        <dbReference type="ARBA" id="ARBA00023242"/>
    </source>
</evidence>
<keyword evidence="5" id="KW-0812">Transmembrane</keyword>
<evidence type="ECO:0000256" key="5">
    <source>
        <dbReference type="SAM" id="Phobius"/>
    </source>
</evidence>
<dbReference type="InterPro" id="IPR022658">
    <property type="entry name" value="XPA_CS"/>
</dbReference>
<dbReference type="OrthoDB" id="68328at2759"/>
<dbReference type="PROSITE" id="PS00753">
    <property type="entry name" value="XPA_2"/>
    <property type="match status" value="1"/>
</dbReference>
<dbReference type="InterPro" id="IPR037129">
    <property type="entry name" value="XPA_sf"/>
</dbReference>
<feature type="domain" description="XPA C-terminal" evidence="6">
    <location>
        <begin position="140"/>
        <end position="188"/>
    </location>
</feature>
<dbReference type="GO" id="GO:0006284">
    <property type="term" value="P:base-excision repair"/>
    <property type="evidence" value="ECO:0007669"/>
    <property type="project" value="TreeGrafter"/>
</dbReference>
<keyword evidence="3" id="KW-0539">Nucleus</keyword>
<feature type="transmembrane region" description="Helical" evidence="5">
    <location>
        <begin position="282"/>
        <end position="303"/>
    </location>
</feature>
<evidence type="ECO:0000313" key="7">
    <source>
        <dbReference type="EMBL" id="CEP06893.1"/>
    </source>
</evidence>
<dbReference type="Proteomes" id="UP000054107">
    <property type="component" value="Unassembled WGS sequence"/>
</dbReference>
<dbReference type="InterPro" id="IPR009061">
    <property type="entry name" value="DNA-bd_dom_put_sf"/>
</dbReference>
<evidence type="ECO:0000256" key="2">
    <source>
        <dbReference type="ARBA" id="ARBA00022833"/>
    </source>
</evidence>
<dbReference type="CDD" id="cd21077">
    <property type="entry name" value="DBD_Rad14"/>
    <property type="match status" value="1"/>
</dbReference>
<name>A0A0B7MUX0_9FUNG</name>
<dbReference type="InterPro" id="IPR000465">
    <property type="entry name" value="XPA/RAD14"/>
</dbReference>
<organism evidence="7 8">
    <name type="scientific">Parasitella parasitica</name>
    <dbReference type="NCBI Taxonomy" id="35722"/>
    <lineage>
        <taxon>Eukaryota</taxon>
        <taxon>Fungi</taxon>
        <taxon>Fungi incertae sedis</taxon>
        <taxon>Mucoromycota</taxon>
        <taxon>Mucoromycotina</taxon>
        <taxon>Mucoromycetes</taxon>
        <taxon>Mucorales</taxon>
        <taxon>Mucorineae</taxon>
        <taxon>Mucoraceae</taxon>
        <taxon>Parasitella</taxon>
    </lineage>
</organism>
<keyword evidence="8" id="KW-1185">Reference proteome</keyword>
<feature type="region of interest" description="Disordered" evidence="4">
    <location>
        <begin position="528"/>
        <end position="547"/>
    </location>
</feature>
<reference evidence="7 8" key="1">
    <citation type="submission" date="2014-09" db="EMBL/GenBank/DDBJ databases">
        <authorList>
            <person name="Ellenberger Sabrina"/>
        </authorList>
    </citation>
    <scope>NUCLEOTIDE SEQUENCE [LARGE SCALE GENOMIC DNA]</scope>
    <source>
        <strain evidence="7 8">CBS 412.66</strain>
    </source>
</reference>
<dbReference type="PANTHER" id="PTHR10142:SF0">
    <property type="entry name" value="DNA REPAIR PROTEIN COMPLEMENTING XP-A CELLS"/>
    <property type="match status" value="1"/>
</dbReference>
<comment type="subcellular location">
    <subcellularLocation>
        <location evidence="1">Nucleus</location>
    </subcellularLocation>
</comment>
<dbReference type="GO" id="GO:1901255">
    <property type="term" value="P:nucleotide-excision repair involved in interstrand cross-link repair"/>
    <property type="evidence" value="ECO:0007669"/>
    <property type="project" value="TreeGrafter"/>
</dbReference>
<keyword evidence="2" id="KW-0862">Zinc</keyword>
<accession>A0A0B7MUX0</accession>
<evidence type="ECO:0000313" key="8">
    <source>
        <dbReference type="Proteomes" id="UP000054107"/>
    </source>
</evidence>
<dbReference type="GO" id="GO:0003684">
    <property type="term" value="F:damaged DNA binding"/>
    <property type="evidence" value="ECO:0007669"/>
    <property type="project" value="InterPro"/>
</dbReference>
<dbReference type="InterPro" id="IPR022656">
    <property type="entry name" value="XPA_C"/>
</dbReference>
<dbReference type="GO" id="GO:0000715">
    <property type="term" value="P:nucleotide-excision repair, DNA damage recognition"/>
    <property type="evidence" value="ECO:0007669"/>
    <property type="project" value="TreeGrafter"/>
</dbReference>